<evidence type="ECO:0000313" key="1">
    <source>
        <dbReference type="EMBL" id="CAB0016223.1"/>
    </source>
</evidence>
<dbReference type="EMBL" id="CADCXU010030134">
    <property type="protein sequence ID" value="CAB0016223.1"/>
    <property type="molecule type" value="Genomic_DNA"/>
</dbReference>
<accession>A0A6H5HI86</accession>
<gene>
    <name evidence="1" type="ORF">NTEN_LOCUS20478</name>
</gene>
<protein>
    <submittedName>
        <fullName evidence="1">Uncharacterized protein</fullName>
    </submittedName>
</protein>
<dbReference type="Proteomes" id="UP000479000">
    <property type="component" value="Unassembled WGS sequence"/>
</dbReference>
<reference evidence="1 2" key="1">
    <citation type="submission" date="2020-02" db="EMBL/GenBank/DDBJ databases">
        <authorList>
            <person name="Ferguson B K."/>
        </authorList>
    </citation>
    <scope>NUCLEOTIDE SEQUENCE [LARGE SCALE GENOMIC DNA]</scope>
</reference>
<name>A0A6H5HI86_9HEMI</name>
<dbReference type="AlphaFoldDB" id="A0A6H5HI86"/>
<organism evidence="1 2">
    <name type="scientific">Nesidiocoris tenuis</name>
    <dbReference type="NCBI Taxonomy" id="355587"/>
    <lineage>
        <taxon>Eukaryota</taxon>
        <taxon>Metazoa</taxon>
        <taxon>Ecdysozoa</taxon>
        <taxon>Arthropoda</taxon>
        <taxon>Hexapoda</taxon>
        <taxon>Insecta</taxon>
        <taxon>Pterygota</taxon>
        <taxon>Neoptera</taxon>
        <taxon>Paraneoptera</taxon>
        <taxon>Hemiptera</taxon>
        <taxon>Heteroptera</taxon>
        <taxon>Panheteroptera</taxon>
        <taxon>Cimicomorpha</taxon>
        <taxon>Miridae</taxon>
        <taxon>Dicyphina</taxon>
        <taxon>Nesidiocoris</taxon>
    </lineage>
</organism>
<evidence type="ECO:0000313" key="2">
    <source>
        <dbReference type="Proteomes" id="UP000479000"/>
    </source>
</evidence>
<feature type="non-terminal residue" evidence="1">
    <location>
        <position position="64"/>
    </location>
</feature>
<proteinExistence type="predicted"/>
<sequence>MNYCHTVRGLSDFEMVAIILQTVTPPRSTLFRRTAIDCKCTIGVTITAGSANGGHLIDIGVNPS</sequence>
<keyword evidence="2" id="KW-1185">Reference proteome</keyword>